<sequence length="226" mass="24572">MSQNLIMVLHRIPFLPRTTVDGEWDLCEQYRSVIERTAARWIADAMVADRDFDVIDFGIDDDDFHDGAADAVRELEQNPDGIAAARTRLNEIAETYAIGYCGARAEFVISGMWVAMYGGLSWGDEPFEGYGQVCALAALPELAVGATSYVPTALQASVVDSLLDDGSRPSAQTRWIDDNAILVSGWIAAEVDAREAVIAETVRSAVDSVELDVLVAVSEKVAEHFA</sequence>
<organism evidence="1 2">
    <name type="scientific">Rhodococcus baikonurensis</name>
    <dbReference type="NCBI Taxonomy" id="172041"/>
    <lineage>
        <taxon>Bacteria</taxon>
        <taxon>Bacillati</taxon>
        <taxon>Actinomycetota</taxon>
        <taxon>Actinomycetes</taxon>
        <taxon>Mycobacteriales</taxon>
        <taxon>Nocardiaceae</taxon>
        <taxon>Rhodococcus</taxon>
        <taxon>Rhodococcus erythropolis group</taxon>
    </lineage>
</organism>
<keyword evidence="2" id="KW-1185">Reference proteome</keyword>
<gene>
    <name evidence="1" type="ORF">ACFFQ6_07910</name>
</gene>
<dbReference type="EMBL" id="JBHMAS010000006">
    <property type="protein sequence ID" value="MFB9779603.1"/>
    <property type="molecule type" value="Genomic_DNA"/>
</dbReference>
<proteinExistence type="predicted"/>
<evidence type="ECO:0000313" key="1">
    <source>
        <dbReference type="EMBL" id="MFB9779603.1"/>
    </source>
</evidence>
<accession>A0ABV5XAW6</accession>
<dbReference type="RefSeq" id="WP_378374276.1">
    <property type="nucleotide sequence ID" value="NZ_JBHMAS010000006.1"/>
</dbReference>
<name>A0ABV5XAW6_9NOCA</name>
<dbReference type="Proteomes" id="UP001589587">
    <property type="component" value="Unassembled WGS sequence"/>
</dbReference>
<reference evidence="1 2" key="1">
    <citation type="submission" date="2024-09" db="EMBL/GenBank/DDBJ databases">
        <authorList>
            <person name="Sun Q."/>
            <person name="Mori K."/>
        </authorList>
    </citation>
    <scope>NUCLEOTIDE SEQUENCE [LARGE SCALE GENOMIC DNA]</scope>
    <source>
        <strain evidence="1 2">JCM 11411</strain>
    </source>
</reference>
<protein>
    <submittedName>
        <fullName evidence="1">Uncharacterized protein</fullName>
    </submittedName>
</protein>
<comment type="caution">
    <text evidence="1">The sequence shown here is derived from an EMBL/GenBank/DDBJ whole genome shotgun (WGS) entry which is preliminary data.</text>
</comment>
<evidence type="ECO:0000313" key="2">
    <source>
        <dbReference type="Proteomes" id="UP001589587"/>
    </source>
</evidence>